<evidence type="ECO:0000313" key="1">
    <source>
        <dbReference type="EMBL" id="GLS20633.1"/>
    </source>
</evidence>
<sequence>MGREALVPCRWNGRCAEVKALLESRELILRGGLKGRFAIAEMSEIGAEGEELHFRVGEDSLALALGADLATSWAKKLATPPPSLAQKLGIGKEARVLVIGEATEPTLIEALADARATDAKAAQLSLAIVTSATELATAVTFHEALPAGAPIWIVHGKGPHAAFGEAPVRRVMREAGYRDNKVSAVSQTLSATRYARPKG</sequence>
<evidence type="ECO:0000313" key="2">
    <source>
        <dbReference type="Proteomes" id="UP001156882"/>
    </source>
</evidence>
<protein>
    <submittedName>
        <fullName evidence="1">Uncharacterized protein</fullName>
    </submittedName>
</protein>
<name>A0ABQ6CLI8_9HYPH</name>
<comment type="caution">
    <text evidence="1">The sequence shown here is derived from an EMBL/GenBank/DDBJ whole genome shotgun (WGS) entry which is preliminary data.</text>
</comment>
<dbReference type="RefSeq" id="WP_284313715.1">
    <property type="nucleotide sequence ID" value="NZ_BSPC01000032.1"/>
</dbReference>
<organism evidence="1 2">
    <name type="scientific">Labrys miyagiensis</name>
    <dbReference type="NCBI Taxonomy" id="346912"/>
    <lineage>
        <taxon>Bacteria</taxon>
        <taxon>Pseudomonadati</taxon>
        <taxon>Pseudomonadota</taxon>
        <taxon>Alphaproteobacteria</taxon>
        <taxon>Hyphomicrobiales</taxon>
        <taxon>Xanthobacteraceae</taxon>
        <taxon>Labrys</taxon>
    </lineage>
</organism>
<proteinExistence type="predicted"/>
<reference evidence="2" key="1">
    <citation type="journal article" date="2019" name="Int. J. Syst. Evol. Microbiol.">
        <title>The Global Catalogue of Microorganisms (GCM) 10K type strain sequencing project: providing services to taxonomists for standard genome sequencing and annotation.</title>
        <authorList>
            <consortium name="The Broad Institute Genomics Platform"/>
            <consortium name="The Broad Institute Genome Sequencing Center for Infectious Disease"/>
            <person name="Wu L."/>
            <person name="Ma J."/>
        </authorList>
    </citation>
    <scope>NUCLEOTIDE SEQUENCE [LARGE SCALE GENOMIC DNA]</scope>
    <source>
        <strain evidence="2">NBRC 101365</strain>
    </source>
</reference>
<accession>A0ABQ6CLI8</accession>
<keyword evidence="2" id="KW-1185">Reference proteome</keyword>
<gene>
    <name evidence="1" type="ORF">GCM10007874_36500</name>
</gene>
<dbReference type="EMBL" id="BSPC01000032">
    <property type="protein sequence ID" value="GLS20633.1"/>
    <property type="molecule type" value="Genomic_DNA"/>
</dbReference>
<dbReference type="Proteomes" id="UP001156882">
    <property type="component" value="Unassembled WGS sequence"/>
</dbReference>